<feature type="transmembrane region" description="Helical" evidence="2">
    <location>
        <begin position="6"/>
        <end position="29"/>
    </location>
</feature>
<keyword evidence="2" id="KW-0812">Transmembrane</keyword>
<feature type="compositionally biased region" description="Low complexity" evidence="1">
    <location>
        <begin position="83"/>
        <end position="101"/>
    </location>
</feature>
<reference evidence="3 4" key="1">
    <citation type="submission" date="2019-01" db="EMBL/GenBank/DDBJ databases">
        <title>Draft genome sequences of Candidatus Mycoplasma haemohominis SWG34-3 identified from a patient with pyrexia, anemia and liver dysfunction.</title>
        <authorList>
            <person name="Sekizuka T."/>
            <person name="Hattori N."/>
            <person name="Katano H."/>
            <person name="Takuma T."/>
            <person name="Ito T."/>
            <person name="Arai N."/>
            <person name="Yanai R."/>
            <person name="Ishii S."/>
            <person name="Miura Y."/>
            <person name="Tokunaga T."/>
            <person name="Watanabe H."/>
            <person name="Nomura N."/>
            <person name="Eguchi J."/>
            <person name="Arai T."/>
            <person name="Hasegawa H."/>
            <person name="Nakamaki T."/>
            <person name="Wakita T."/>
            <person name="Niki Y."/>
            <person name="Kuroda M."/>
        </authorList>
    </citation>
    <scope>NUCLEOTIDE SEQUENCE [LARGE SCALE GENOMIC DNA]</scope>
    <source>
        <strain evidence="3">SWG34-3</strain>
    </source>
</reference>
<organism evidence="3 4">
    <name type="scientific">Candidatus Mycoplasma haematohominis</name>
    <dbReference type="NCBI Taxonomy" id="1494318"/>
    <lineage>
        <taxon>Bacteria</taxon>
        <taxon>Bacillati</taxon>
        <taxon>Mycoplasmatota</taxon>
        <taxon>Mollicutes</taxon>
        <taxon>Mycoplasmataceae</taxon>
        <taxon>Mycoplasma</taxon>
    </lineage>
</organism>
<evidence type="ECO:0000313" key="4">
    <source>
        <dbReference type="Proteomes" id="UP000324831"/>
    </source>
</evidence>
<comment type="caution">
    <text evidence="3">The sequence shown here is derived from an EMBL/GenBank/DDBJ whole genome shotgun (WGS) entry which is preliminary data.</text>
</comment>
<keyword evidence="2" id="KW-0472">Membrane</keyword>
<feature type="compositionally biased region" description="Basic and acidic residues" evidence="1">
    <location>
        <begin position="33"/>
        <end position="45"/>
    </location>
</feature>
<evidence type="ECO:0000313" key="3">
    <source>
        <dbReference type="EMBL" id="GCE63097.1"/>
    </source>
</evidence>
<gene>
    <name evidence="3" type="ORF">MHSWG343_00750</name>
</gene>
<feature type="compositionally biased region" description="Polar residues" evidence="1">
    <location>
        <begin position="102"/>
        <end position="136"/>
    </location>
</feature>
<dbReference type="EMBL" id="BIMN01000001">
    <property type="protein sequence ID" value="GCE63097.1"/>
    <property type="molecule type" value="Genomic_DNA"/>
</dbReference>
<keyword evidence="2" id="KW-1133">Transmembrane helix</keyword>
<evidence type="ECO:0000256" key="1">
    <source>
        <dbReference type="SAM" id="MobiDB-lite"/>
    </source>
</evidence>
<accession>A0A478FPW6</accession>
<protein>
    <submittedName>
        <fullName evidence="3">Uncharacterized protein</fullName>
    </submittedName>
</protein>
<evidence type="ECO:0000256" key="2">
    <source>
        <dbReference type="SAM" id="Phobius"/>
    </source>
</evidence>
<dbReference type="AlphaFoldDB" id="A0A478FPW6"/>
<feature type="region of interest" description="Disordered" evidence="1">
    <location>
        <begin position="32"/>
        <end position="155"/>
    </location>
</feature>
<sequence length="155" mass="15434">MATPTSIAAAAVGGTAAIGTVSVATYYAVNGTDKNKDKQVAHDELPDTQAGQNDSAQEDHRDEAAGAGLSDSDDRSVNVDENLSSQDSSSGGDLGSSAQDSTGSLAAQLPQATSGSPQSGARGETSSTMTAEQSDTQPSSQPQQIASKEGATGTQ</sequence>
<dbReference type="RefSeq" id="WP_216082692.1">
    <property type="nucleotide sequence ID" value="NZ_CACTIB010000004.1"/>
</dbReference>
<name>A0A478FPW6_9MOLU</name>
<dbReference type="Proteomes" id="UP000324831">
    <property type="component" value="Unassembled WGS sequence"/>
</dbReference>
<proteinExistence type="predicted"/>